<reference evidence="1" key="1">
    <citation type="submission" date="2013-07" db="EMBL/GenBank/DDBJ databases">
        <title>The genome of an arbuscular mycorrhizal fungus provides insights into the evolution of the oldest plant symbiosis.</title>
        <authorList>
            <consortium name="DOE Joint Genome Institute"/>
            <person name="Tisserant E."/>
            <person name="Malbreil M."/>
            <person name="Kuo A."/>
            <person name="Kohler A."/>
            <person name="Symeonidi A."/>
            <person name="Balestrini R."/>
            <person name="Charron P."/>
            <person name="Duensing N."/>
            <person name="Frei-dit-Frey N."/>
            <person name="Gianinazzi-Pearson V."/>
            <person name="Gilbert B."/>
            <person name="Handa Y."/>
            <person name="Hijri M."/>
            <person name="Kaul R."/>
            <person name="Kawaguchi M."/>
            <person name="Krajinski F."/>
            <person name="Lammers P."/>
            <person name="Lapierre D."/>
            <person name="Masclaux F.G."/>
            <person name="Murat C."/>
            <person name="Morin E."/>
            <person name="Ndikumana S."/>
            <person name="Pagni M."/>
            <person name="Petitpierre D."/>
            <person name="Requena N."/>
            <person name="Rosikiewicz P."/>
            <person name="Riley R."/>
            <person name="Saito K."/>
            <person name="San Clemente H."/>
            <person name="Shapiro H."/>
            <person name="van Tuinen D."/>
            <person name="Becard G."/>
            <person name="Bonfante P."/>
            <person name="Paszkowski U."/>
            <person name="Shachar-Hill Y."/>
            <person name="Young J.P."/>
            <person name="Sanders I.R."/>
            <person name="Henrissat B."/>
            <person name="Rensing S.A."/>
            <person name="Grigoriev I.V."/>
            <person name="Corradi N."/>
            <person name="Roux C."/>
            <person name="Martin F."/>
        </authorList>
    </citation>
    <scope>NUCLEOTIDE SEQUENCE</scope>
    <source>
        <strain evidence="1">DAOM 197198</strain>
    </source>
</reference>
<proteinExistence type="predicted"/>
<sequence>MSLSRPARTAIFSKGGIKCKECKKRKIILDENHETCQLCYEMFKPNLSGKKVIDDFIRNTQINFVTGSKRWTLDLKHIIRFF</sequence>
<gene>
    <name evidence="1" type="ORF">GLOINDRAFT_24197</name>
</gene>
<dbReference type="AlphaFoldDB" id="U9U623"/>
<protein>
    <submittedName>
        <fullName evidence="1">Uncharacterized protein</fullName>
    </submittedName>
</protein>
<dbReference type="VEuPathDB" id="FungiDB:RhiirFUN_004047"/>
<evidence type="ECO:0000313" key="1">
    <source>
        <dbReference type="EMBL" id="ESA15137.1"/>
    </source>
</evidence>
<organism evidence="1">
    <name type="scientific">Rhizophagus irregularis (strain DAOM 181602 / DAOM 197198 / MUCL 43194)</name>
    <name type="common">Arbuscular mycorrhizal fungus</name>
    <name type="synonym">Glomus intraradices</name>
    <dbReference type="NCBI Taxonomy" id="747089"/>
    <lineage>
        <taxon>Eukaryota</taxon>
        <taxon>Fungi</taxon>
        <taxon>Fungi incertae sedis</taxon>
        <taxon>Mucoromycota</taxon>
        <taxon>Glomeromycotina</taxon>
        <taxon>Glomeromycetes</taxon>
        <taxon>Glomerales</taxon>
        <taxon>Glomeraceae</taxon>
        <taxon>Rhizophagus</taxon>
    </lineage>
</organism>
<name>U9U623_RHIID</name>
<dbReference type="HOGENOM" id="CLU_2559440_0_0_1"/>
<accession>U9U623</accession>
<dbReference type="EMBL" id="KI282251">
    <property type="protein sequence ID" value="ESA15137.1"/>
    <property type="molecule type" value="Genomic_DNA"/>
</dbReference>